<dbReference type="AlphaFoldDB" id="A0A0V1KJL0"/>
<dbReference type="EMBL" id="JYDW01000905">
    <property type="protein sequence ID" value="KRZ47351.1"/>
    <property type="molecule type" value="Genomic_DNA"/>
</dbReference>
<sequence length="50" mass="5650">MVMMVENVIMVVMVMVVMVMVIRMVKWECLDCPGTHSVDQAGLKLRDLPA</sequence>
<gene>
    <name evidence="2" type="ORF">T02_10501</name>
</gene>
<keyword evidence="3" id="KW-1185">Reference proteome</keyword>
<dbReference type="Proteomes" id="UP000054721">
    <property type="component" value="Unassembled WGS sequence"/>
</dbReference>
<organism evidence="2 3">
    <name type="scientific">Trichinella nativa</name>
    <dbReference type="NCBI Taxonomy" id="6335"/>
    <lineage>
        <taxon>Eukaryota</taxon>
        <taxon>Metazoa</taxon>
        <taxon>Ecdysozoa</taxon>
        <taxon>Nematoda</taxon>
        <taxon>Enoplea</taxon>
        <taxon>Dorylaimia</taxon>
        <taxon>Trichinellida</taxon>
        <taxon>Trichinellidae</taxon>
        <taxon>Trichinella</taxon>
    </lineage>
</organism>
<evidence type="ECO:0000256" key="1">
    <source>
        <dbReference type="SAM" id="Phobius"/>
    </source>
</evidence>
<protein>
    <submittedName>
        <fullName evidence="2">Uncharacterized protein</fullName>
    </submittedName>
</protein>
<keyword evidence="1" id="KW-0812">Transmembrane</keyword>
<name>A0A0V1KJL0_9BILA</name>
<feature type="transmembrane region" description="Helical" evidence="1">
    <location>
        <begin position="7"/>
        <end position="25"/>
    </location>
</feature>
<proteinExistence type="predicted"/>
<comment type="caution">
    <text evidence="2">The sequence shown here is derived from an EMBL/GenBank/DDBJ whole genome shotgun (WGS) entry which is preliminary data.</text>
</comment>
<evidence type="ECO:0000313" key="2">
    <source>
        <dbReference type="EMBL" id="KRZ47351.1"/>
    </source>
</evidence>
<keyword evidence="1" id="KW-0472">Membrane</keyword>
<keyword evidence="1" id="KW-1133">Transmembrane helix</keyword>
<reference evidence="2 3" key="1">
    <citation type="submission" date="2015-05" db="EMBL/GenBank/DDBJ databases">
        <title>Evolution of Trichinella species and genotypes.</title>
        <authorList>
            <person name="Korhonen P.K."/>
            <person name="Edoardo P."/>
            <person name="Giuseppe L.R."/>
            <person name="Gasser R.B."/>
        </authorList>
    </citation>
    <scope>NUCLEOTIDE SEQUENCE [LARGE SCALE GENOMIC DNA]</scope>
    <source>
        <strain evidence="2">ISS10</strain>
    </source>
</reference>
<feature type="non-terminal residue" evidence="2">
    <location>
        <position position="1"/>
    </location>
</feature>
<accession>A0A0V1KJL0</accession>
<evidence type="ECO:0000313" key="3">
    <source>
        <dbReference type="Proteomes" id="UP000054721"/>
    </source>
</evidence>